<name>A0A4R9H6F6_9LEPT</name>
<sequence length="185" mass="21097">MRKVIFAINTSADGYYGHMDMLPDEELHKYFTDLLRTAGLILYGRVTYQMMVPFWPEIARDQSMSELTNEFARVFDSLEKVLFSTTLKHVEDPNTRLASESLSNEVIALKNLPGKDIFVGSLSIASQLSNLNLIDEYRFVVHPVIVGKGPKLFDTMKLQERVLLDFLDSQTLQSGITALRYKSRV</sequence>
<dbReference type="Gene3D" id="3.40.430.10">
    <property type="entry name" value="Dihydrofolate Reductase, subunit A"/>
    <property type="match status" value="1"/>
</dbReference>
<dbReference type="OrthoDB" id="195113at2"/>
<keyword evidence="3" id="KW-1185">Reference proteome</keyword>
<dbReference type="InterPro" id="IPR024072">
    <property type="entry name" value="DHFR-like_dom_sf"/>
</dbReference>
<evidence type="ECO:0000313" key="3">
    <source>
        <dbReference type="Proteomes" id="UP000298097"/>
    </source>
</evidence>
<evidence type="ECO:0000259" key="1">
    <source>
        <dbReference type="Pfam" id="PF01872"/>
    </source>
</evidence>
<proteinExistence type="predicted"/>
<dbReference type="InterPro" id="IPR002734">
    <property type="entry name" value="RibDG_C"/>
</dbReference>
<dbReference type="SUPFAM" id="SSF53597">
    <property type="entry name" value="Dihydrofolate reductase-like"/>
    <property type="match status" value="1"/>
</dbReference>
<dbReference type="EMBL" id="RQEY01000012">
    <property type="protein sequence ID" value="TGK41176.1"/>
    <property type="molecule type" value="Genomic_DNA"/>
</dbReference>
<accession>A0A4R9H6F6</accession>
<dbReference type="AlphaFoldDB" id="A0A4R9H6F6"/>
<dbReference type="Pfam" id="PF01872">
    <property type="entry name" value="RibD_C"/>
    <property type="match status" value="1"/>
</dbReference>
<protein>
    <submittedName>
        <fullName evidence="2">Dihydrofolate reductase</fullName>
    </submittedName>
</protein>
<feature type="domain" description="Bacterial bifunctional deaminase-reductase C-terminal" evidence="1">
    <location>
        <begin position="2"/>
        <end position="177"/>
    </location>
</feature>
<comment type="caution">
    <text evidence="2">The sequence shown here is derived from an EMBL/GenBank/DDBJ whole genome shotgun (WGS) entry which is preliminary data.</text>
</comment>
<gene>
    <name evidence="2" type="ORF">EHO65_07015</name>
</gene>
<dbReference type="GO" id="GO:0008703">
    <property type="term" value="F:5-amino-6-(5-phosphoribosylamino)uracil reductase activity"/>
    <property type="evidence" value="ECO:0007669"/>
    <property type="project" value="InterPro"/>
</dbReference>
<evidence type="ECO:0000313" key="2">
    <source>
        <dbReference type="EMBL" id="TGK41176.1"/>
    </source>
</evidence>
<organism evidence="2 3">
    <name type="scientific">Leptospira andrefontaineae</name>
    <dbReference type="NCBI Taxonomy" id="2484976"/>
    <lineage>
        <taxon>Bacteria</taxon>
        <taxon>Pseudomonadati</taxon>
        <taxon>Spirochaetota</taxon>
        <taxon>Spirochaetia</taxon>
        <taxon>Leptospirales</taxon>
        <taxon>Leptospiraceae</taxon>
        <taxon>Leptospira</taxon>
    </lineage>
</organism>
<dbReference type="GO" id="GO:0009231">
    <property type="term" value="P:riboflavin biosynthetic process"/>
    <property type="evidence" value="ECO:0007669"/>
    <property type="project" value="InterPro"/>
</dbReference>
<dbReference type="Proteomes" id="UP000298097">
    <property type="component" value="Unassembled WGS sequence"/>
</dbReference>
<dbReference type="RefSeq" id="WP_135773428.1">
    <property type="nucleotide sequence ID" value="NZ_RQEY01000012.1"/>
</dbReference>
<reference evidence="2" key="1">
    <citation type="journal article" date="2019" name="PLoS Negl. Trop. Dis.">
        <title>Revisiting the worldwide diversity of Leptospira species in the environment.</title>
        <authorList>
            <person name="Vincent A.T."/>
            <person name="Schiettekatte O."/>
            <person name="Bourhy P."/>
            <person name="Veyrier F.J."/>
            <person name="Picardeau M."/>
        </authorList>
    </citation>
    <scope>NUCLEOTIDE SEQUENCE [LARGE SCALE GENOMIC DNA]</scope>
    <source>
        <strain evidence="2">201800301</strain>
    </source>
</reference>